<reference evidence="3 4" key="1">
    <citation type="submission" date="2020-08" db="EMBL/GenBank/DDBJ databases">
        <title>Whole genome shotgun sequence of Actinocatenispora thailandica NBRC 105041.</title>
        <authorList>
            <person name="Komaki H."/>
            <person name="Tamura T."/>
        </authorList>
    </citation>
    <scope>NUCLEOTIDE SEQUENCE [LARGE SCALE GENOMIC DNA]</scope>
    <source>
        <strain evidence="3 4">NBRC 105041</strain>
    </source>
</reference>
<dbReference type="Gene3D" id="3.20.20.80">
    <property type="entry name" value="Glycosidases"/>
    <property type="match status" value="1"/>
</dbReference>
<gene>
    <name evidence="3" type="ORF">Athai_27470</name>
</gene>
<sequence length="415" mass="42679">MLAAVLVALLPLLAATPAAAQSTPAATPAADRPTPAATPAADRPTPVAAAAAARSTSGAAGTARPGAPATATSGQGAVQPDAAGSVSVYGAWHCSDDACLWGTVRDMTQFDANNHWLIDRGDGRPSVNLVVLSFVNPLRLLNQTTDAQTAGGVPVGMDQAVVDYFTSHGVRVMLSIGGITYVDDWNTALATNGAQLGRNAAAVARRLGVGIEIDYEESSNPNLTGLQAFVDAYRAAVPYDASGADPAARLTIDLAAGDRWLIGLTRKATADWLRTDTPVLDYANAMVPSRQPSTGTAESNWTEHLVGKATYSPPIPPLAPAKFTGSLYIAEGSKVRPECTDFADSLQSSTGDFVRNAAPQGAGASTGMLGYMFWAAERPSTRGVTTDPPNTCEGGVGAGATAYSVPVPMPALRQD</sequence>
<keyword evidence="4" id="KW-1185">Reference proteome</keyword>
<evidence type="ECO:0000313" key="4">
    <source>
        <dbReference type="Proteomes" id="UP000611640"/>
    </source>
</evidence>
<evidence type="ECO:0008006" key="5">
    <source>
        <dbReference type="Google" id="ProtNLM"/>
    </source>
</evidence>
<feature type="region of interest" description="Disordered" evidence="1">
    <location>
        <begin position="22"/>
        <end position="78"/>
    </location>
</feature>
<protein>
    <recommendedName>
        <fullName evidence="5">GH18 domain-containing protein</fullName>
    </recommendedName>
</protein>
<keyword evidence="2" id="KW-0732">Signal</keyword>
<dbReference type="InterPro" id="IPR017853">
    <property type="entry name" value="GH"/>
</dbReference>
<proteinExistence type="predicted"/>
<evidence type="ECO:0000256" key="1">
    <source>
        <dbReference type="SAM" id="MobiDB-lite"/>
    </source>
</evidence>
<evidence type="ECO:0000256" key="2">
    <source>
        <dbReference type="SAM" id="SignalP"/>
    </source>
</evidence>
<dbReference type="AlphaFoldDB" id="A0A7R7DNY8"/>
<dbReference type="KEGG" id="atl:Athai_27470"/>
<dbReference type="EMBL" id="AP023355">
    <property type="protein sequence ID" value="BCJ35244.1"/>
    <property type="molecule type" value="Genomic_DNA"/>
</dbReference>
<dbReference type="SUPFAM" id="SSF51445">
    <property type="entry name" value="(Trans)glycosidases"/>
    <property type="match status" value="1"/>
</dbReference>
<feature type="signal peptide" evidence="2">
    <location>
        <begin position="1"/>
        <end position="20"/>
    </location>
</feature>
<feature type="chain" id="PRO_5030749066" description="GH18 domain-containing protein" evidence="2">
    <location>
        <begin position="21"/>
        <end position="415"/>
    </location>
</feature>
<dbReference type="Proteomes" id="UP000611640">
    <property type="component" value="Chromosome"/>
</dbReference>
<feature type="compositionally biased region" description="Low complexity" evidence="1">
    <location>
        <begin position="22"/>
        <end position="74"/>
    </location>
</feature>
<accession>A0A7R7DNY8</accession>
<evidence type="ECO:0000313" key="3">
    <source>
        <dbReference type="EMBL" id="BCJ35244.1"/>
    </source>
</evidence>
<name>A0A7R7DNY8_9ACTN</name>
<organism evidence="3 4">
    <name type="scientific">Actinocatenispora thailandica</name>
    <dbReference type="NCBI Taxonomy" id="227318"/>
    <lineage>
        <taxon>Bacteria</taxon>
        <taxon>Bacillati</taxon>
        <taxon>Actinomycetota</taxon>
        <taxon>Actinomycetes</taxon>
        <taxon>Micromonosporales</taxon>
        <taxon>Micromonosporaceae</taxon>
        <taxon>Actinocatenispora</taxon>
    </lineage>
</organism>